<keyword evidence="1" id="KW-0812">Transmembrane</keyword>
<evidence type="ECO:0000256" key="1">
    <source>
        <dbReference type="SAM" id="Phobius"/>
    </source>
</evidence>
<keyword evidence="1" id="KW-0472">Membrane</keyword>
<accession>A0AAV2R9H1</accession>
<dbReference type="EMBL" id="CAXKWB010018784">
    <property type="protein sequence ID" value="CAL4121211.1"/>
    <property type="molecule type" value="Genomic_DNA"/>
</dbReference>
<feature type="transmembrane region" description="Helical" evidence="1">
    <location>
        <begin position="622"/>
        <end position="646"/>
    </location>
</feature>
<dbReference type="AlphaFoldDB" id="A0AAV2R9H1"/>
<keyword evidence="1" id="KW-1133">Transmembrane helix</keyword>
<dbReference type="Proteomes" id="UP001497623">
    <property type="component" value="Unassembled WGS sequence"/>
</dbReference>
<comment type="caution">
    <text evidence="2">The sequence shown here is derived from an EMBL/GenBank/DDBJ whole genome shotgun (WGS) entry which is preliminary data.</text>
</comment>
<protein>
    <submittedName>
        <fullName evidence="2">Uncharacterized protein</fullName>
    </submittedName>
</protein>
<evidence type="ECO:0000313" key="2">
    <source>
        <dbReference type="EMBL" id="CAL4121211.1"/>
    </source>
</evidence>
<name>A0AAV2R9H1_MEGNR</name>
<gene>
    <name evidence="2" type="ORF">MNOR_LOCUS22382</name>
</gene>
<sequence>MDTMALVTALERQPIVKIGNMSESRPLLGYSTVGQAIPCAVQARCTSVTDEPDSALQPRRDRPLNWFQRNKISSQRAAGDTSDSFQIKRIYNKRDWALLSRKRGQHTRTDSLRASHFQSSHSGNVRFNLNPNQYRTEDLRVIETHTHVIPYHKSDIETDKNNCKQIKVSSHKSSDLAYDTVHMHAYLAEESFRSYQSGEFHGILSMPKNTKSHCNLKYVEKLGSFLCVIGVLMIFLGSCFDRMARQLATASFDLNIDMLAATLRSPNWLEELLASSSWLVGAEATISFQPYTMKHEGKSVIFLESGMSTSISVKDEGNNGIRLFRDKTNLGKFDIPYDNINAAHIIVLKLVEGVAYDTFGNSFLKDAMVSQIMSRINITDQVIVHKSIQNIIEDFDFPDYNTLFIPEYGYYSPTDEVKQSMRNVIKFLFESESDESLLYHNGECTIQYYKHVNPEPIKDFDTLIAASSEYTLPGIKLDMNYDEHTSWMGILTSEYSSFNVDIPKYMLDKIPLNLKNFPLKVTHPHLNEFYDASSESWMHNKVNSSNSSEASITYKHPVVSLQLHNTLGVPITAKVHVDLQVQVPDQDEFGILKGQTIPYMKMSINVSRLPDWLMEALRIFCAFRLFFVVFILLASPVCLVTGIVFLCNKGSQTKVTQVECEDKCPLLTKKPKRNYGSLSRTSQNC</sequence>
<organism evidence="2 3">
    <name type="scientific">Meganyctiphanes norvegica</name>
    <name type="common">Northern krill</name>
    <name type="synonym">Thysanopoda norvegica</name>
    <dbReference type="NCBI Taxonomy" id="48144"/>
    <lineage>
        <taxon>Eukaryota</taxon>
        <taxon>Metazoa</taxon>
        <taxon>Ecdysozoa</taxon>
        <taxon>Arthropoda</taxon>
        <taxon>Crustacea</taxon>
        <taxon>Multicrustacea</taxon>
        <taxon>Malacostraca</taxon>
        <taxon>Eumalacostraca</taxon>
        <taxon>Eucarida</taxon>
        <taxon>Euphausiacea</taxon>
        <taxon>Euphausiidae</taxon>
        <taxon>Meganyctiphanes</taxon>
    </lineage>
</organism>
<keyword evidence="3" id="KW-1185">Reference proteome</keyword>
<reference evidence="2 3" key="1">
    <citation type="submission" date="2024-05" db="EMBL/GenBank/DDBJ databases">
        <authorList>
            <person name="Wallberg A."/>
        </authorList>
    </citation>
    <scope>NUCLEOTIDE SEQUENCE [LARGE SCALE GENOMIC DNA]</scope>
</reference>
<proteinExistence type="predicted"/>
<evidence type="ECO:0000313" key="3">
    <source>
        <dbReference type="Proteomes" id="UP001497623"/>
    </source>
</evidence>